<name>A0A453P7Y3_AEGTS</name>
<evidence type="ECO:0000256" key="1">
    <source>
        <dbReference type="SAM" id="MobiDB-lite"/>
    </source>
</evidence>
<accession>A0A453P7Y3</accession>
<reference evidence="2" key="5">
    <citation type="journal article" date="2021" name="G3 (Bethesda)">
        <title>Aegilops tauschii genome assembly Aet v5.0 features greater sequence contiguity and improved annotation.</title>
        <authorList>
            <person name="Wang L."/>
            <person name="Zhu T."/>
            <person name="Rodriguez J.C."/>
            <person name="Deal K.R."/>
            <person name="Dubcovsky J."/>
            <person name="McGuire P.E."/>
            <person name="Lux T."/>
            <person name="Spannagl M."/>
            <person name="Mayer K.F.X."/>
            <person name="Baldrich P."/>
            <person name="Meyers B.C."/>
            <person name="Huo N."/>
            <person name="Gu Y.Q."/>
            <person name="Zhou H."/>
            <person name="Devos K.M."/>
            <person name="Bennetzen J.L."/>
            <person name="Unver T."/>
            <person name="Budak H."/>
            <person name="Gulick P.J."/>
            <person name="Galiba G."/>
            <person name="Kalapos B."/>
            <person name="Nelson D.R."/>
            <person name="Li P."/>
            <person name="You F.M."/>
            <person name="Luo M.C."/>
            <person name="Dvorak J."/>
        </authorList>
    </citation>
    <scope>NUCLEOTIDE SEQUENCE [LARGE SCALE GENOMIC DNA]</scope>
    <source>
        <strain evidence="2">cv. AL8/78</strain>
    </source>
</reference>
<feature type="compositionally biased region" description="Polar residues" evidence="1">
    <location>
        <begin position="1"/>
        <end position="11"/>
    </location>
</feature>
<dbReference type="Proteomes" id="UP000015105">
    <property type="component" value="Chromosome 6D"/>
</dbReference>
<feature type="region of interest" description="Disordered" evidence="1">
    <location>
        <begin position="1"/>
        <end position="55"/>
    </location>
</feature>
<reference evidence="3" key="1">
    <citation type="journal article" date="2014" name="Science">
        <title>Ancient hybridizations among the ancestral genomes of bread wheat.</title>
        <authorList>
            <consortium name="International Wheat Genome Sequencing Consortium,"/>
            <person name="Marcussen T."/>
            <person name="Sandve S.R."/>
            <person name="Heier L."/>
            <person name="Spannagl M."/>
            <person name="Pfeifer M."/>
            <person name="Jakobsen K.S."/>
            <person name="Wulff B.B."/>
            <person name="Steuernagel B."/>
            <person name="Mayer K.F."/>
            <person name="Olsen O.A."/>
        </authorList>
    </citation>
    <scope>NUCLEOTIDE SEQUENCE [LARGE SCALE GENOMIC DNA]</scope>
    <source>
        <strain evidence="3">cv. AL8/78</strain>
    </source>
</reference>
<proteinExistence type="predicted"/>
<reference evidence="2" key="4">
    <citation type="submission" date="2019-03" db="UniProtKB">
        <authorList>
            <consortium name="EnsemblPlants"/>
        </authorList>
    </citation>
    <scope>IDENTIFICATION</scope>
</reference>
<feature type="compositionally biased region" description="Polar residues" evidence="1">
    <location>
        <begin position="29"/>
        <end position="39"/>
    </location>
</feature>
<dbReference type="Gramene" id="AET6Gv20638500.29">
    <property type="protein sequence ID" value="AET6Gv20638500.29"/>
    <property type="gene ID" value="AET6Gv20638500"/>
</dbReference>
<sequence>SYSSHTALSSSEPKEAAIERDDGDDETFWSAQCSLSSSTGDERDEQQSSPGAEGTVFVALADDVNEGTSTLLWAMKNLAKDGSRVVIAHVRSPTRSTHRSKPALPCILSAGEFWVIFSDMFQWG</sequence>
<dbReference type="AlphaFoldDB" id="A0A453P7Y3"/>
<organism evidence="2 3">
    <name type="scientific">Aegilops tauschii subsp. strangulata</name>
    <name type="common">Goatgrass</name>
    <dbReference type="NCBI Taxonomy" id="200361"/>
    <lineage>
        <taxon>Eukaryota</taxon>
        <taxon>Viridiplantae</taxon>
        <taxon>Streptophyta</taxon>
        <taxon>Embryophyta</taxon>
        <taxon>Tracheophyta</taxon>
        <taxon>Spermatophyta</taxon>
        <taxon>Magnoliopsida</taxon>
        <taxon>Liliopsida</taxon>
        <taxon>Poales</taxon>
        <taxon>Poaceae</taxon>
        <taxon>BOP clade</taxon>
        <taxon>Pooideae</taxon>
        <taxon>Triticodae</taxon>
        <taxon>Triticeae</taxon>
        <taxon>Triticinae</taxon>
        <taxon>Aegilops</taxon>
    </lineage>
</organism>
<keyword evidence="3" id="KW-1185">Reference proteome</keyword>
<protein>
    <submittedName>
        <fullName evidence="2">Uncharacterized protein</fullName>
    </submittedName>
</protein>
<evidence type="ECO:0000313" key="2">
    <source>
        <dbReference type="EnsemblPlants" id="AET6Gv20638500.29"/>
    </source>
</evidence>
<dbReference type="EnsemblPlants" id="AET6Gv20638500.29">
    <property type="protein sequence ID" value="AET6Gv20638500.29"/>
    <property type="gene ID" value="AET6Gv20638500"/>
</dbReference>
<reference evidence="3" key="2">
    <citation type="journal article" date="2017" name="Nat. Plants">
        <title>The Aegilops tauschii genome reveals multiple impacts of transposons.</title>
        <authorList>
            <person name="Zhao G."/>
            <person name="Zou C."/>
            <person name="Li K."/>
            <person name="Wang K."/>
            <person name="Li T."/>
            <person name="Gao L."/>
            <person name="Zhang X."/>
            <person name="Wang H."/>
            <person name="Yang Z."/>
            <person name="Liu X."/>
            <person name="Jiang W."/>
            <person name="Mao L."/>
            <person name="Kong X."/>
            <person name="Jiao Y."/>
            <person name="Jia J."/>
        </authorList>
    </citation>
    <scope>NUCLEOTIDE SEQUENCE [LARGE SCALE GENOMIC DNA]</scope>
    <source>
        <strain evidence="3">cv. AL8/78</strain>
    </source>
</reference>
<reference evidence="2" key="3">
    <citation type="journal article" date="2017" name="Nature">
        <title>Genome sequence of the progenitor of the wheat D genome Aegilops tauschii.</title>
        <authorList>
            <person name="Luo M.C."/>
            <person name="Gu Y.Q."/>
            <person name="Puiu D."/>
            <person name="Wang H."/>
            <person name="Twardziok S.O."/>
            <person name="Deal K.R."/>
            <person name="Huo N."/>
            <person name="Zhu T."/>
            <person name="Wang L."/>
            <person name="Wang Y."/>
            <person name="McGuire P.E."/>
            <person name="Liu S."/>
            <person name="Long H."/>
            <person name="Ramasamy R.K."/>
            <person name="Rodriguez J.C."/>
            <person name="Van S.L."/>
            <person name="Yuan L."/>
            <person name="Wang Z."/>
            <person name="Xia Z."/>
            <person name="Xiao L."/>
            <person name="Anderson O.D."/>
            <person name="Ouyang S."/>
            <person name="Liang Y."/>
            <person name="Zimin A.V."/>
            <person name="Pertea G."/>
            <person name="Qi P."/>
            <person name="Bennetzen J.L."/>
            <person name="Dai X."/>
            <person name="Dawson M.W."/>
            <person name="Muller H.G."/>
            <person name="Kugler K."/>
            <person name="Rivarola-Duarte L."/>
            <person name="Spannagl M."/>
            <person name="Mayer K.F.X."/>
            <person name="Lu F.H."/>
            <person name="Bevan M.W."/>
            <person name="Leroy P."/>
            <person name="Li P."/>
            <person name="You F.M."/>
            <person name="Sun Q."/>
            <person name="Liu Z."/>
            <person name="Lyons E."/>
            <person name="Wicker T."/>
            <person name="Salzberg S.L."/>
            <person name="Devos K.M."/>
            <person name="Dvorak J."/>
        </authorList>
    </citation>
    <scope>NUCLEOTIDE SEQUENCE [LARGE SCALE GENOMIC DNA]</scope>
    <source>
        <strain evidence="2">cv. AL8/78</strain>
    </source>
</reference>
<evidence type="ECO:0000313" key="3">
    <source>
        <dbReference type="Proteomes" id="UP000015105"/>
    </source>
</evidence>